<proteinExistence type="predicted"/>
<evidence type="ECO:0000313" key="5">
    <source>
        <dbReference type="Proteomes" id="UP000390336"/>
    </source>
</evidence>
<sequence length="527" mass="60074">MSLINGLSAITSERENRSVYVNLFSHKHMTIDFLISASSQNYNTSLTSFTNKETFLSGLNREASQKFNDLSDSYLDKIYFISNKNQKKKLDPINLTKDIHKINISKSSNYILFIPDSILSHCSDKDVGIFLRTINEFAHKKSLIINICIYGHLATSILKPKLLTNNQYLAGLATMSALDETRYSYFVDFWSSKHGVKSEEEYILSFDKNGHLLATPYEKLQTNDVTEDKADSERLYITKEALGDSTKVPRGMHLAENNQQLLEMLDSPRASTIVFNCSSQSEVQQLALDCYRLRTKAGRQLKLVIRETQQCLRYADEKFLLRAGVNLISPVQVPQMRFMTQVEAIQGQMLTRALPQSLEALLKYDVKFGSKGYLHNRDFSQYCTDVIASSSRSNVNFALIKLNLLPGMSPEECLRLCHIRRDGDVVTACNKALYVLFSAIRHNDIDVALNNIFEFPPRDLFHSTRTFDTHYDIEAELKYILEDEVSISEEVSSLTTEKQIFAVTKKPMIEVPALFAVKKAIHIKEQE</sequence>
<dbReference type="GO" id="GO:0035438">
    <property type="term" value="F:cyclic-di-GMP binding"/>
    <property type="evidence" value="ECO:0007669"/>
    <property type="project" value="InterPro"/>
</dbReference>
<dbReference type="Proteomes" id="UP000390336">
    <property type="component" value="Chromosome 1"/>
</dbReference>
<protein>
    <recommendedName>
        <fullName evidence="1">Cellulose biosynthesis protein BcsE</fullName>
    </recommendedName>
</protein>
<reference evidence="3" key="3">
    <citation type="submission" date="2019-11" db="EMBL/GenBank/DDBJ databases">
        <title>Complete genome sequence of Vibrio owensii SH-14 isolated from shrimp with acute hepatopancreatic necrosis diease.</title>
        <authorList>
            <person name="Liang X."/>
            <person name="Wang Y."/>
        </authorList>
    </citation>
    <scope>NUCLEOTIDE SEQUENCE</scope>
    <source>
        <strain evidence="3">SH14</strain>
    </source>
</reference>
<dbReference type="EMBL" id="CP033137">
    <property type="protein sequence ID" value="AYO15340.1"/>
    <property type="molecule type" value="Genomic_DNA"/>
</dbReference>
<evidence type="ECO:0000313" key="4">
    <source>
        <dbReference type="Proteomes" id="UP000272136"/>
    </source>
</evidence>
<name>A0AAP9GD89_9VIBR</name>
<reference evidence="3 5" key="1">
    <citation type="journal article" date="2015" name="Genome Announc.">
        <title>Draft Genome Sequence of Vibrio owensii Strain SH-14, Which Causes Shrimp Acute Hepatopancreatic Necrosis Disease.</title>
        <authorList>
            <person name="Liu L."/>
            <person name="Xiao J."/>
            <person name="Xia X."/>
            <person name="Pan Y."/>
            <person name="Yan S."/>
            <person name="Wang Y."/>
        </authorList>
    </citation>
    <scope>NUCLEOTIDE SEQUENCE [LARGE SCALE GENOMIC DNA]</scope>
    <source>
        <strain evidence="3 5">SH14</strain>
    </source>
</reference>
<dbReference type="EMBL" id="CP045859">
    <property type="protein sequence ID" value="QGH47961.1"/>
    <property type="molecule type" value="Genomic_DNA"/>
</dbReference>
<dbReference type="NCBIfam" id="TIGR03369">
    <property type="entry name" value="cellulose_bcsE"/>
    <property type="match status" value="1"/>
</dbReference>
<gene>
    <name evidence="3" type="primary">bcsE</name>
    <name evidence="3" type="ORF">APZ19_12960</name>
    <name evidence="2" type="ORF">D0812_13300</name>
</gene>
<keyword evidence="4" id="KW-1185">Reference proteome</keyword>
<evidence type="ECO:0000313" key="3">
    <source>
        <dbReference type="EMBL" id="QGH47961.1"/>
    </source>
</evidence>
<accession>A0AAP9GD89</accession>
<dbReference type="Pfam" id="PF10995">
    <property type="entry name" value="CBP_BcsE"/>
    <property type="match status" value="1"/>
</dbReference>
<dbReference type="AlphaFoldDB" id="A0AAP9GD89"/>
<evidence type="ECO:0000256" key="1">
    <source>
        <dbReference type="NCBIfam" id="TIGR03369"/>
    </source>
</evidence>
<reference evidence="2 4" key="2">
    <citation type="submission" date="2018-10" db="EMBL/GenBank/DDBJ databases">
        <title>Whole Genome of Vibrio owensii strain 170502, isolated from Acute Hepatopancreatic Necrosis Disease (AHPND) shrimp.</title>
        <authorList>
            <person name="Yan M."/>
            <person name="Wang X."/>
            <person name="Wang Y."/>
        </authorList>
    </citation>
    <scope>NUCLEOTIDE SEQUENCE [LARGE SCALE GENOMIC DNA]</scope>
    <source>
        <strain evidence="2 4">1700302</strain>
    </source>
</reference>
<dbReference type="Proteomes" id="UP000272136">
    <property type="component" value="Chromosome 1"/>
</dbReference>
<dbReference type="InterPro" id="IPR017745">
    <property type="entry name" value="BcsE"/>
</dbReference>
<evidence type="ECO:0000313" key="2">
    <source>
        <dbReference type="EMBL" id="AYO15340.1"/>
    </source>
</evidence>
<dbReference type="RefSeq" id="WP_054822948.1">
    <property type="nucleotide sequence ID" value="NZ_CP033137.1"/>
</dbReference>
<organism evidence="3 5">
    <name type="scientific">Vibrio owensii</name>
    <dbReference type="NCBI Taxonomy" id="696485"/>
    <lineage>
        <taxon>Bacteria</taxon>
        <taxon>Pseudomonadati</taxon>
        <taxon>Pseudomonadota</taxon>
        <taxon>Gammaproteobacteria</taxon>
        <taxon>Vibrionales</taxon>
        <taxon>Vibrionaceae</taxon>
        <taxon>Vibrio</taxon>
    </lineage>
</organism>